<evidence type="ECO:0000313" key="2">
    <source>
        <dbReference type="EMBL" id="GGR40885.1"/>
    </source>
</evidence>
<sequence>MPNPENLKLIDRLGDNEKTAVYRVRAPKAVHDWYEKMNSSERGQLLERVMLSGVTHNFAPQKEKESVSDGKKDNNTIPTGVTRLKVVSQVVPQRLKNKLRWEPSRYIDLEKVLSQTQEIRLDRANGKVVWRTDDGAPIRKDTVKALYSAGVLLPISI</sequence>
<keyword evidence="3" id="KW-1185">Reference proteome</keyword>
<gene>
    <name evidence="2" type="ORF">GCM10008957_56440</name>
</gene>
<feature type="region of interest" description="Disordered" evidence="1">
    <location>
        <begin position="60"/>
        <end position="79"/>
    </location>
</feature>
<comment type="caution">
    <text evidence="2">The sequence shown here is derived from an EMBL/GenBank/DDBJ whole genome shotgun (WGS) entry which is preliminary data.</text>
</comment>
<evidence type="ECO:0000256" key="1">
    <source>
        <dbReference type="SAM" id="MobiDB-lite"/>
    </source>
</evidence>
<dbReference type="EMBL" id="BMQL01000110">
    <property type="protein sequence ID" value="GGR40885.1"/>
    <property type="molecule type" value="Genomic_DNA"/>
</dbReference>
<accession>A0A918KXK0</accession>
<reference evidence="2" key="1">
    <citation type="journal article" date="2014" name="Int. J. Syst. Evol. Microbiol.">
        <title>Complete genome sequence of Corynebacterium casei LMG S-19264T (=DSM 44701T), isolated from a smear-ripened cheese.</title>
        <authorList>
            <consortium name="US DOE Joint Genome Institute (JGI-PGF)"/>
            <person name="Walter F."/>
            <person name="Albersmeier A."/>
            <person name="Kalinowski J."/>
            <person name="Ruckert C."/>
        </authorList>
    </citation>
    <scope>NUCLEOTIDE SEQUENCE</scope>
    <source>
        <strain evidence="2">JCM 31311</strain>
    </source>
</reference>
<protein>
    <submittedName>
        <fullName evidence="2">Uncharacterized protein</fullName>
    </submittedName>
</protein>
<organism evidence="2 3">
    <name type="scientific">Deinococcus ruber</name>
    <dbReference type="NCBI Taxonomy" id="1848197"/>
    <lineage>
        <taxon>Bacteria</taxon>
        <taxon>Thermotogati</taxon>
        <taxon>Deinococcota</taxon>
        <taxon>Deinococci</taxon>
        <taxon>Deinococcales</taxon>
        <taxon>Deinococcaceae</taxon>
        <taxon>Deinococcus</taxon>
    </lineage>
</organism>
<name>A0A918KXK0_9DEIO</name>
<dbReference type="RefSeq" id="WP_189093857.1">
    <property type="nucleotide sequence ID" value="NZ_BMQL01000110.1"/>
</dbReference>
<evidence type="ECO:0000313" key="3">
    <source>
        <dbReference type="Proteomes" id="UP000603865"/>
    </source>
</evidence>
<reference evidence="2" key="2">
    <citation type="submission" date="2020-09" db="EMBL/GenBank/DDBJ databases">
        <authorList>
            <person name="Sun Q."/>
            <person name="Ohkuma M."/>
        </authorList>
    </citation>
    <scope>NUCLEOTIDE SEQUENCE</scope>
    <source>
        <strain evidence="2">JCM 31311</strain>
    </source>
</reference>
<feature type="compositionally biased region" description="Basic and acidic residues" evidence="1">
    <location>
        <begin position="61"/>
        <end position="74"/>
    </location>
</feature>
<proteinExistence type="predicted"/>
<dbReference type="AlphaFoldDB" id="A0A918KXK0"/>
<dbReference type="Proteomes" id="UP000603865">
    <property type="component" value="Unassembled WGS sequence"/>
</dbReference>